<protein>
    <recommendedName>
        <fullName evidence="2">Acetyl-CoA hydrolase/transferase C-terminal domain-containing protein</fullName>
    </recommendedName>
</protein>
<comment type="caution">
    <text evidence="1">The sequence shown here is derived from an EMBL/GenBank/DDBJ whole genome shotgun (WGS) entry which is preliminary data.</text>
</comment>
<dbReference type="EMBL" id="BARS01010977">
    <property type="protein sequence ID" value="GAF98853.1"/>
    <property type="molecule type" value="Genomic_DNA"/>
</dbReference>
<gene>
    <name evidence="1" type="ORF">S01H1_20145</name>
</gene>
<evidence type="ECO:0000313" key="1">
    <source>
        <dbReference type="EMBL" id="GAF98853.1"/>
    </source>
</evidence>
<name>X0TZ35_9ZZZZ</name>
<accession>X0TZ35</accession>
<organism evidence="1">
    <name type="scientific">marine sediment metagenome</name>
    <dbReference type="NCBI Taxonomy" id="412755"/>
    <lineage>
        <taxon>unclassified sequences</taxon>
        <taxon>metagenomes</taxon>
        <taxon>ecological metagenomes</taxon>
    </lineage>
</organism>
<reference evidence="1" key="1">
    <citation type="journal article" date="2014" name="Front. Microbiol.">
        <title>High frequency of phylogenetically diverse reductive dehalogenase-homologous genes in deep subseafloor sedimentary metagenomes.</title>
        <authorList>
            <person name="Kawai M."/>
            <person name="Futagami T."/>
            <person name="Toyoda A."/>
            <person name="Takaki Y."/>
            <person name="Nishi S."/>
            <person name="Hori S."/>
            <person name="Arai W."/>
            <person name="Tsubouchi T."/>
            <person name="Morono Y."/>
            <person name="Uchiyama I."/>
            <person name="Ito T."/>
            <person name="Fujiyama A."/>
            <person name="Inagaki F."/>
            <person name="Takami H."/>
        </authorList>
    </citation>
    <scope>NUCLEOTIDE SEQUENCE</scope>
    <source>
        <strain evidence="1">Expedition CK06-06</strain>
    </source>
</reference>
<sequence>MNGNPDMLTSVDACVARIFAHAGAALRVAAPLGLGKPNVLLNALYRRVADDAALRLDLYTALSLARPEAKSDLERRFVEPFLARHFGADYPDLAYVAAQKAGTLPANVRVHEFYMQSGAMLGVESAQRDYASMNY</sequence>
<evidence type="ECO:0008006" key="2">
    <source>
        <dbReference type="Google" id="ProtNLM"/>
    </source>
</evidence>
<proteinExistence type="predicted"/>
<dbReference type="AlphaFoldDB" id="X0TZ35"/>
<feature type="non-terminal residue" evidence="1">
    <location>
        <position position="135"/>
    </location>
</feature>